<proteinExistence type="predicted"/>
<name>A0A6H0XYE1_9PEZI</name>
<feature type="compositionally biased region" description="Basic and acidic residues" evidence="1">
    <location>
        <begin position="348"/>
        <end position="364"/>
    </location>
</feature>
<feature type="region of interest" description="Disordered" evidence="1">
    <location>
        <begin position="1"/>
        <end position="75"/>
    </location>
</feature>
<feature type="region of interest" description="Disordered" evidence="1">
    <location>
        <begin position="203"/>
        <end position="408"/>
    </location>
</feature>
<feature type="compositionally biased region" description="Pro residues" evidence="1">
    <location>
        <begin position="392"/>
        <end position="402"/>
    </location>
</feature>
<evidence type="ECO:0000256" key="1">
    <source>
        <dbReference type="SAM" id="MobiDB-lite"/>
    </source>
</evidence>
<gene>
    <name evidence="2" type="ORF">AMS68_005309</name>
</gene>
<keyword evidence="3" id="KW-1185">Reference proteome</keyword>
<feature type="compositionally biased region" description="Basic and acidic residues" evidence="1">
    <location>
        <begin position="372"/>
        <end position="390"/>
    </location>
</feature>
<protein>
    <submittedName>
        <fullName evidence="2">Uncharacterized protein</fullName>
    </submittedName>
</protein>
<evidence type="ECO:0000313" key="2">
    <source>
        <dbReference type="EMBL" id="QIW99791.1"/>
    </source>
</evidence>
<feature type="compositionally biased region" description="Basic and acidic residues" evidence="1">
    <location>
        <begin position="58"/>
        <end position="75"/>
    </location>
</feature>
<accession>A0A6H0XYE1</accession>
<sequence>MATPHRGLPPPSAMQLPDPNRPPPSVHASAGLPPGAMPAPPSQWQGQEDSMRNWLNAKAEEDRRKQEEEKTRQETLKLEQRRIEQSMLRESLQGGVPPQMVPIIYAGMGGSGLVQLSAEWLHQYATQLHMAQQQVQATPELRSQRMISQNPYAVTSNQPVGFAGDNAHAYAAYARPPPTSAPRSLAQASLPRLTTNDVFVAQAPANPGSAHPLQQTQTVNPDGPASSPSIYFHHWVPPGGEASKVPQTPASRTRQDDPTSARPGSHQSDGEYRDSPRKRKAQGGHQANPPPTTAPAYGSPSFSTASSASTKRLSGHQRNRSTASFKEEARPESRKDDTHRFSFVPASVREEEEREEIPLARHESAAAPGAEVRQDESQRQGDRTSIEEQRPPAQPEQPPPPRQQENIP</sequence>
<reference evidence="2 3" key="1">
    <citation type="journal article" date="2016" name="Sci. Rep.">
        <title>Peltaster fructicola genome reveals evolution from an invasive phytopathogen to an ectophytic parasite.</title>
        <authorList>
            <person name="Xu C."/>
            <person name="Chen H."/>
            <person name="Gleason M.L."/>
            <person name="Xu J.R."/>
            <person name="Liu H."/>
            <person name="Zhang R."/>
            <person name="Sun G."/>
        </authorList>
    </citation>
    <scope>NUCLEOTIDE SEQUENCE [LARGE SCALE GENOMIC DNA]</scope>
    <source>
        <strain evidence="2 3">LNHT1506</strain>
    </source>
</reference>
<feature type="compositionally biased region" description="Basic and acidic residues" evidence="1">
    <location>
        <begin position="325"/>
        <end position="340"/>
    </location>
</feature>
<dbReference type="Proteomes" id="UP000503462">
    <property type="component" value="Chromosome 3"/>
</dbReference>
<organism evidence="2 3">
    <name type="scientific">Peltaster fructicola</name>
    <dbReference type="NCBI Taxonomy" id="286661"/>
    <lineage>
        <taxon>Eukaryota</taxon>
        <taxon>Fungi</taxon>
        <taxon>Dikarya</taxon>
        <taxon>Ascomycota</taxon>
        <taxon>Pezizomycotina</taxon>
        <taxon>Dothideomycetes</taxon>
        <taxon>Dothideomycetes incertae sedis</taxon>
        <taxon>Peltaster</taxon>
    </lineage>
</organism>
<dbReference type="OrthoDB" id="20105at2759"/>
<feature type="compositionally biased region" description="Low complexity" evidence="1">
    <location>
        <begin position="299"/>
        <end position="310"/>
    </location>
</feature>
<dbReference type="EMBL" id="CP051141">
    <property type="protein sequence ID" value="QIW99791.1"/>
    <property type="molecule type" value="Genomic_DNA"/>
</dbReference>
<dbReference type="AlphaFoldDB" id="A0A6H0XYE1"/>
<evidence type="ECO:0000313" key="3">
    <source>
        <dbReference type="Proteomes" id="UP000503462"/>
    </source>
</evidence>